<reference evidence="2" key="2">
    <citation type="submission" date="2023-07" db="EMBL/GenBank/DDBJ databases">
        <authorList>
            <consortium name="Lawrence Berkeley National Laboratory"/>
            <person name="Haridas S."/>
            <person name="Hensen N."/>
            <person name="Bonometti L."/>
            <person name="Westerberg I."/>
            <person name="Brannstrom I.O."/>
            <person name="Guillou S."/>
            <person name="Cros-Aarteil S."/>
            <person name="Calhoun S."/>
            <person name="Kuo A."/>
            <person name="Mondo S."/>
            <person name="Pangilinan J."/>
            <person name="Riley R."/>
            <person name="LaButti K."/>
            <person name="Andreopoulos B."/>
            <person name="Lipzen A."/>
            <person name="Chen C."/>
            <person name="Yanf M."/>
            <person name="Daum C."/>
            <person name="Ng V."/>
            <person name="Clum A."/>
            <person name="Steindorff A."/>
            <person name="Ohm R."/>
            <person name="Martin F."/>
            <person name="Silar P."/>
            <person name="Natvig D."/>
            <person name="Lalanne C."/>
            <person name="Gautier V."/>
            <person name="Ament-velasquez S.L."/>
            <person name="Kruys A."/>
            <person name="Hutchinson M.I."/>
            <person name="Powell A.J."/>
            <person name="Barry K."/>
            <person name="Miller A.N."/>
            <person name="Grigoriev I.V."/>
            <person name="Debuchy R."/>
            <person name="Gladieux P."/>
            <person name="Thoren M.H."/>
            <person name="Johannesson H."/>
        </authorList>
    </citation>
    <scope>NUCLEOTIDE SEQUENCE</scope>
    <source>
        <strain evidence="2">FGSC 1904</strain>
    </source>
</reference>
<proteinExistence type="predicted"/>
<keyword evidence="3" id="KW-1185">Reference proteome</keyword>
<comment type="caution">
    <text evidence="2">The sequence shown here is derived from an EMBL/GenBank/DDBJ whole genome shotgun (WGS) entry which is preliminary data.</text>
</comment>
<feature type="compositionally biased region" description="Acidic residues" evidence="1">
    <location>
        <begin position="157"/>
        <end position="177"/>
    </location>
</feature>
<feature type="compositionally biased region" description="Basic and acidic residues" evidence="1">
    <location>
        <begin position="209"/>
        <end position="219"/>
    </location>
</feature>
<dbReference type="Proteomes" id="UP001281003">
    <property type="component" value="Unassembled WGS sequence"/>
</dbReference>
<reference evidence="2" key="1">
    <citation type="journal article" date="2023" name="Mol. Phylogenet. Evol.">
        <title>Genome-scale phylogeny and comparative genomics of the fungal order Sordariales.</title>
        <authorList>
            <person name="Hensen N."/>
            <person name="Bonometti L."/>
            <person name="Westerberg I."/>
            <person name="Brannstrom I.O."/>
            <person name="Guillou S."/>
            <person name="Cros-Aarteil S."/>
            <person name="Calhoun S."/>
            <person name="Haridas S."/>
            <person name="Kuo A."/>
            <person name="Mondo S."/>
            <person name="Pangilinan J."/>
            <person name="Riley R."/>
            <person name="LaButti K."/>
            <person name="Andreopoulos B."/>
            <person name="Lipzen A."/>
            <person name="Chen C."/>
            <person name="Yan M."/>
            <person name="Daum C."/>
            <person name="Ng V."/>
            <person name="Clum A."/>
            <person name="Steindorff A."/>
            <person name="Ohm R.A."/>
            <person name="Martin F."/>
            <person name="Silar P."/>
            <person name="Natvig D.O."/>
            <person name="Lalanne C."/>
            <person name="Gautier V."/>
            <person name="Ament-Velasquez S.L."/>
            <person name="Kruys A."/>
            <person name="Hutchinson M.I."/>
            <person name="Powell A.J."/>
            <person name="Barry K."/>
            <person name="Miller A.N."/>
            <person name="Grigoriev I.V."/>
            <person name="Debuchy R."/>
            <person name="Gladieux P."/>
            <person name="Hiltunen Thoren M."/>
            <person name="Johannesson H."/>
        </authorList>
    </citation>
    <scope>NUCLEOTIDE SEQUENCE</scope>
    <source>
        <strain evidence="2">FGSC 1904</strain>
    </source>
</reference>
<sequence>PVDIPIRCSNHHEERLEQISEIFAKAWTAMIDLRKIHFQGQEMQDLQDAEIDEERTAVIRVVFNPLLVQGRIRESLQKGTPFYHPLLGTMFRQVAESRKRLILCGLINQEDDGPSSQSMSGPPALPPREKMPGPPALPSLRPGTPCSDPAKNPSTVLEEDAVEDDVEEPVADMELDENLPCNEELGIRPSGTTRELPSVDPSPSPNMDTSKEALQDDDK</sequence>
<evidence type="ECO:0000256" key="1">
    <source>
        <dbReference type="SAM" id="MobiDB-lite"/>
    </source>
</evidence>
<protein>
    <submittedName>
        <fullName evidence="2">Uncharacterized protein</fullName>
    </submittedName>
</protein>
<dbReference type="AlphaFoldDB" id="A0AAE0UG03"/>
<feature type="non-terminal residue" evidence="2">
    <location>
        <position position="219"/>
    </location>
</feature>
<dbReference type="EMBL" id="JAUTDP010000001">
    <property type="protein sequence ID" value="KAK3402430.1"/>
    <property type="molecule type" value="Genomic_DNA"/>
</dbReference>
<evidence type="ECO:0000313" key="3">
    <source>
        <dbReference type="Proteomes" id="UP001281003"/>
    </source>
</evidence>
<name>A0AAE0UG03_SORBR</name>
<accession>A0AAE0UG03</accession>
<organism evidence="2 3">
    <name type="scientific">Sordaria brevicollis</name>
    <dbReference type="NCBI Taxonomy" id="83679"/>
    <lineage>
        <taxon>Eukaryota</taxon>
        <taxon>Fungi</taxon>
        <taxon>Dikarya</taxon>
        <taxon>Ascomycota</taxon>
        <taxon>Pezizomycotina</taxon>
        <taxon>Sordariomycetes</taxon>
        <taxon>Sordariomycetidae</taxon>
        <taxon>Sordariales</taxon>
        <taxon>Sordariaceae</taxon>
        <taxon>Sordaria</taxon>
    </lineage>
</organism>
<gene>
    <name evidence="2" type="ORF">B0T20DRAFT_344470</name>
</gene>
<evidence type="ECO:0000313" key="2">
    <source>
        <dbReference type="EMBL" id="KAK3402430.1"/>
    </source>
</evidence>
<feature type="region of interest" description="Disordered" evidence="1">
    <location>
        <begin position="108"/>
        <end position="219"/>
    </location>
</feature>